<keyword evidence="1" id="KW-0805">Transcription regulation</keyword>
<gene>
    <name evidence="7" type="ORF">URODEC1_LOCUS62481</name>
</gene>
<keyword evidence="3" id="KW-0804">Transcription</keyword>
<dbReference type="EMBL" id="OZ075134">
    <property type="protein sequence ID" value="CAL4995683.1"/>
    <property type="molecule type" value="Genomic_DNA"/>
</dbReference>
<dbReference type="PANTHER" id="PTHR31719:SF43">
    <property type="entry name" value="NAC TRANSCRIPTION FACTOR 56"/>
    <property type="match status" value="1"/>
</dbReference>
<evidence type="ECO:0000313" key="7">
    <source>
        <dbReference type="EMBL" id="CAL4995683.1"/>
    </source>
</evidence>
<proteinExistence type="predicted"/>
<evidence type="ECO:0000256" key="2">
    <source>
        <dbReference type="ARBA" id="ARBA00023125"/>
    </source>
</evidence>
<evidence type="ECO:0000313" key="8">
    <source>
        <dbReference type="Proteomes" id="UP001497457"/>
    </source>
</evidence>
<sequence>MAAALGEEIFSRGFRFNPTPLEAATYYLPRLIAGAPLRDAVRPVVHHADVYARDPGELARQFRPMPKTGDRFFFTSCAKKGARAAGPGSWYLQSTKAVVDGAAKVGQVKKFRYKKGGAFTDWLMDEFSSTLCSEEAVASGGGQFVFCKIYVSPRAAPDSAARRESAAFLAPPVAPPPAVAVTQAAAAAFKRPAPQSAEPHCLKRMRVAAAAPTPSVVTPAGYCTAFFAPPPPCVPRLAAAPAPTRLAVPPPSRSPAPAPPRTLVQPTTTTQQMPPTTLPVVQAVHLSDVPAVQAPAPHCRPQAPSEKTKQRTCDPFEAVQQRYEAEEEMEMVAAPDPKESPPAALDEDDILNELKKAMEDDLPTGESSTVTDDEMGQHVASMLEDKEIEFNYD</sequence>
<evidence type="ECO:0000256" key="5">
    <source>
        <dbReference type="SAM" id="MobiDB-lite"/>
    </source>
</evidence>
<feature type="domain" description="NAC" evidence="6">
    <location>
        <begin position="10"/>
        <end position="152"/>
    </location>
</feature>
<dbReference type="SUPFAM" id="SSF101941">
    <property type="entry name" value="NAC domain"/>
    <property type="match status" value="1"/>
</dbReference>
<evidence type="ECO:0000256" key="1">
    <source>
        <dbReference type="ARBA" id="ARBA00023015"/>
    </source>
</evidence>
<feature type="region of interest" description="Disordered" evidence="5">
    <location>
        <begin position="294"/>
        <end position="314"/>
    </location>
</feature>
<keyword evidence="4" id="KW-0539">Nucleus</keyword>
<protein>
    <recommendedName>
        <fullName evidence="6">NAC domain-containing protein</fullName>
    </recommendedName>
</protein>
<dbReference type="Gene3D" id="2.170.150.80">
    <property type="entry name" value="NAC domain"/>
    <property type="match status" value="1"/>
</dbReference>
<dbReference type="InterPro" id="IPR003441">
    <property type="entry name" value="NAC-dom"/>
</dbReference>
<reference evidence="7" key="1">
    <citation type="submission" date="2024-10" db="EMBL/GenBank/DDBJ databases">
        <authorList>
            <person name="Ryan C."/>
        </authorList>
    </citation>
    <scope>NUCLEOTIDE SEQUENCE [LARGE SCALE GENOMIC DNA]</scope>
</reference>
<dbReference type="PANTHER" id="PTHR31719">
    <property type="entry name" value="NAC TRANSCRIPTION FACTOR 56"/>
    <property type="match status" value="1"/>
</dbReference>
<dbReference type="Pfam" id="PF02365">
    <property type="entry name" value="NAM"/>
    <property type="match status" value="1"/>
</dbReference>
<feature type="compositionally biased region" description="Low complexity" evidence="5">
    <location>
        <begin position="261"/>
        <end position="273"/>
    </location>
</feature>
<evidence type="ECO:0000256" key="3">
    <source>
        <dbReference type="ARBA" id="ARBA00023163"/>
    </source>
</evidence>
<feature type="compositionally biased region" description="Pro residues" evidence="5">
    <location>
        <begin position="248"/>
        <end position="260"/>
    </location>
</feature>
<keyword evidence="8" id="KW-1185">Reference proteome</keyword>
<accession>A0ABC9B6G5</accession>
<keyword evidence="2" id="KW-0238">DNA-binding</keyword>
<dbReference type="InterPro" id="IPR036093">
    <property type="entry name" value="NAC_dom_sf"/>
</dbReference>
<evidence type="ECO:0000259" key="6">
    <source>
        <dbReference type="PROSITE" id="PS51005"/>
    </source>
</evidence>
<feature type="region of interest" description="Disordered" evidence="5">
    <location>
        <begin position="244"/>
        <end position="273"/>
    </location>
</feature>
<dbReference type="PROSITE" id="PS51005">
    <property type="entry name" value="NAC"/>
    <property type="match status" value="1"/>
</dbReference>
<evidence type="ECO:0000256" key="4">
    <source>
        <dbReference type="ARBA" id="ARBA00023242"/>
    </source>
</evidence>
<name>A0ABC9B6G5_9POAL</name>
<dbReference type="GO" id="GO:0003677">
    <property type="term" value="F:DNA binding"/>
    <property type="evidence" value="ECO:0007669"/>
    <property type="project" value="UniProtKB-KW"/>
</dbReference>
<dbReference type="AlphaFoldDB" id="A0ABC9B6G5"/>
<dbReference type="Proteomes" id="UP001497457">
    <property type="component" value="Chromosome 24b"/>
</dbReference>
<organism evidence="7 8">
    <name type="scientific">Urochloa decumbens</name>
    <dbReference type="NCBI Taxonomy" id="240449"/>
    <lineage>
        <taxon>Eukaryota</taxon>
        <taxon>Viridiplantae</taxon>
        <taxon>Streptophyta</taxon>
        <taxon>Embryophyta</taxon>
        <taxon>Tracheophyta</taxon>
        <taxon>Spermatophyta</taxon>
        <taxon>Magnoliopsida</taxon>
        <taxon>Liliopsida</taxon>
        <taxon>Poales</taxon>
        <taxon>Poaceae</taxon>
        <taxon>PACMAD clade</taxon>
        <taxon>Panicoideae</taxon>
        <taxon>Panicodae</taxon>
        <taxon>Paniceae</taxon>
        <taxon>Melinidinae</taxon>
        <taxon>Urochloa</taxon>
    </lineage>
</organism>